<evidence type="ECO:0000259" key="1">
    <source>
        <dbReference type="Pfam" id="PF06985"/>
    </source>
</evidence>
<reference evidence="2" key="1">
    <citation type="journal article" date="2020" name="BMC Genomics">
        <title>Correction to: Identification and distribution of gene clusters required for synthesis of sphingolipid metabolism inhibitors in diverse species of the filamentous fungus Fusarium.</title>
        <authorList>
            <person name="Kim H.S."/>
            <person name="Lohmar J.M."/>
            <person name="Busman M."/>
            <person name="Brown D.W."/>
            <person name="Naumann T.A."/>
            <person name="Divon H.H."/>
            <person name="Lysoe E."/>
            <person name="Uhlig S."/>
            <person name="Proctor R.H."/>
        </authorList>
    </citation>
    <scope>NUCLEOTIDE SEQUENCE</scope>
    <source>
        <strain evidence="2">NRRL 22465</strain>
    </source>
</reference>
<comment type="caution">
    <text evidence="2">The sequence shown here is derived from an EMBL/GenBank/DDBJ whole genome shotgun (WGS) entry which is preliminary data.</text>
</comment>
<dbReference type="PANTHER" id="PTHR24148:SF64">
    <property type="entry name" value="HETEROKARYON INCOMPATIBILITY DOMAIN-CONTAINING PROTEIN"/>
    <property type="match status" value="1"/>
</dbReference>
<name>A0A8H4XJS2_9HYPO</name>
<dbReference type="EMBL" id="JABEYC010000447">
    <property type="protein sequence ID" value="KAF4977315.1"/>
    <property type="molecule type" value="Genomic_DNA"/>
</dbReference>
<dbReference type="Pfam" id="PF06985">
    <property type="entry name" value="HET"/>
    <property type="match status" value="1"/>
</dbReference>
<dbReference type="PANTHER" id="PTHR24148">
    <property type="entry name" value="ANKYRIN REPEAT DOMAIN-CONTAINING PROTEIN 39 HOMOLOG-RELATED"/>
    <property type="match status" value="1"/>
</dbReference>
<dbReference type="Proteomes" id="UP000635477">
    <property type="component" value="Unassembled WGS sequence"/>
</dbReference>
<dbReference type="InterPro" id="IPR052895">
    <property type="entry name" value="HetReg/Transcr_Mod"/>
</dbReference>
<sequence>MASSLPPYGYTDLKDPKSSIRLLEVLAGDPKTPLCAHLNEASLDDKPIYTALSYVWGKEPATEDIQIDGYSFKIRPNVSTGLHRLRKMIGTFKIWIDAICINQNHDDERSAQVSMMRWIYESARHTIVYLGEYERAQELRDFIGTVWKFILRFRRDNRHNPSVYVIKAMDLRSYGLPEGTDPRWHLMTQLTSHPWFTRVWSFQESLVSKKCLFIQGDFSCSQTKLFLTIRYLLQKQMLFPYITPLSESELDGFESAGVRTHMVLGSRDFSNLSSHLCGWSSSPFIILLRDSRASKATDPRDYVFSLIGVSDEADEPDLQPDYRQDVDEVYKRVAKFVVKAGYANLLLDSTLNNPPANWPTWIPRWNATYLETSHTWVAGRMRLHDLFRATGESSAESFRCQDDCILRARGSLFDSIDKTGATHEPDSYQDMKTETLLAVVFGVWELLHMLLETTHPYGSGRDLLRAISHTSVLGEKEYVGEMVKVPEDYVEGMVRWFHVAKCYILEHCEDTESPIYTAALNAVRELIQATAELPPEPGPLYLGLAHEFFHQASSSCVVSLRLVTKKGYIGQTNRYAKEGDKIALLEGCEVPLVLRPREDGTFTYVSTCYVHGIMFGEAWNQQDAQDIRIM</sequence>
<feature type="domain" description="Heterokaryon incompatibility" evidence="1">
    <location>
        <begin position="49"/>
        <end position="204"/>
    </location>
</feature>
<reference evidence="2" key="2">
    <citation type="submission" date="2020-05" db="EMBL/GenBank/DDBJ databases">
        <authorList>
            <person name="Kim H.-S."/>
            <person name="Proctor R.H."/>
            <person name="Brown D.W."/>
        </authorList>
    </citation>
    <scope>NUCLEOTIDE SEQUENCE</scope>
    <source>
        <strain evidence="2">NRRL 22465</strain>
    </source>
</reference>
<accession>A0A8H4XJS2</accession>
<evidence type="ECO:0000313" key="2">
    <source>
        <dbReference type="EMBL" id="KAF4977315.1"/>
    </source>
</evidence>
<dbReference type="AlphaFoldDB" id="A0A8H4XJS2"/>
<organism evidence="2 3">
    <name type="scientific">Fusarium zealandicum</name>
    <dbReference type="NCBI Taxonomy" id="1053134"/>
    <lineage>
        <taxon>Eukaryota</taxon>
        <taxon>Fungi</taxon>
        <taxon>Dikarya</taxon>
        <taxon>Ascomycota</taxon>
        <taxon>Pezizomycotina</taxon>
        <taxon>Sordariomycetes</taxon>
        <taxon>Hypocreomycetidae</taxon>
        <taxon>Hypocreales</taxon>
        <taxon>Nectriaceae</taxon>
        <taxon>Fusarium</taxon>
        <taxon>Fusarium staphyleae species complex</taxon>
    </lineage>
</organism>
<keyword evidence="3" id="KW-1185">Reference proteome</keyword>
<protein>
    <recommendedName>
        <fullName evidence="1">Heterokaryon incompatibility domain-containing protein</fullName>
    </recommendedName>
</protein>
<evidence type="ECO:0000313" key="3">
    <source>
        <dbReference type="Proteomes" id="UP000635477"/>
    </source>
</evidence>
<dbReference type="Pfam" id="PF26639">
    <property type="entry name" value="Het-6_barrel"/>
    <property type="match status" value="1"/>
</dbReference>
<dbReference type="InterPro" id="IPR010730">
    <property type="entry name" value="HET"/>
</dbReference>
<gene>
    <name evidence="2" type="ORF">FZEAL_6138</name>
</gene>
<dbReference type="OrthoDB" id="3553147at2759"/>
<proteinExistence type="predicted"/>